<feature type="region of interest" description="Disordered" evidence="5">
    <location>
        <begin position="48"/>
        <end position="74"/>
    </location>
</feature>
<dbReference type="InterPro" id="IPR039131">
    <property type="entry name" value="NDUFAF1"/>
</dbReference>
<name>A0ABD2IU52_HETSC</name>
<evidence type="ECO:0000256" key="5">
    <source>
        <dbReference type="SAM" id="MobiDB-lite"/>
    </source>
</evidence>
<keyword evidence="8" id="KW-1185">Reference proteome</keyword>
<organism evidence="7 8">
    <name type="scientific">Heterodera schachtii</name>
    <name type="common">Sugarbeet cyst nematode worm</name>
    <name type="synonym">Tylenchus schachtii</name>
    <dbReference type="NCBI Taxonomy" id="97005"/>
    <lineage>
        <taxon>Eukaryota</taxon>
        <taxon>Metazoa</taxon>
        <taxon>Ecdysozoa</taxon>
        <taxon>Nematoda</taxon>
        <taxon>Chromadorea</taxon>
        <taxon>Rhabditida</taxon>
        <taxon>Tylenchina</taxon>
        <taxon>Tylenchomorpha</taxon>
        <taxon>Tylenchoidea</taxon>
        <taxon>Heteroderidae</taxon>
        <taxon>Heteroderinae</taxon>
        <taxon>Heterodera</taxon>
    </lineage>
</organism>
<evidence type="ECO:0000256" key="4">
    <source>
        <dbReference type="ARBA" id="ARBA00023186"/>
    </source>
</evidence>
<dbReference type="PANTHER" id="PTHR13194">
    <property type="entry name" value="COMPLEX I INTERMEDIATE-ASSOCIATED PROTEIN 30"/>
    <property type="match status" value="1"/>
</dbReference>
<evidence type="ECO:0000313" key="8">
    <source>
        <dbReference type="Proteomes" id="UP001620645"/>
    </source>
</evidence>
<reference evidence="7 8" key="1">
    <citation type="submission" date="2024-10" db="EMBL/GenBank/DDBJ databases">
        <authorList>
            <person name="Kim D."/>
        </authorList>
    </citation>
    <scope>NUCLEOTIDE SEQUENCE [LARGE SCALE GENOMIC DNA]</scope>
    <source>
        <strain evidence="7">Taebaek</strain>
    </source>
</reference>
<accession>A0ABD2IU52</accession>
<dbReference type="InterPro" id="IPR008979">
    <property type="entry name" value="Galactose-bd-like_sf"/>
</dbReference>
<dbReference type="InterPro" id="IPR013857">
    <property type="entry name" value="NADH-UbQ_OxRdtase-assoc_prot30"/>
</dbReference>
<feature type="region of interest" description="Disordered" evidence="5">
    <location>
        <begin position="141"/>
        <end position="162"/>
    </location>
</feature>
<evidence type="ECO:0000256" key="1">
    <source>
        <dbReference type="ARBA" id="ARBA00004173"/>
    </source>
</evidence>
<dbReference type="PANTHER" id="PTHR13194:SF18">
    <property type="entry name" value="COMPLEX I INTERMEDIATE-ASSOCIATED PROTEIN 30, MITOCHONDRIAL"/>
    <property type="match status" value="1"/>
</dbReference>
<gene>
    <name evidence="7" type="ORF">niasHS_010653</name>
</gene>
<comment type="similarity">
    <text evidence="2">Belongs to the CIA30 family.</text>
</comment>
<evidence type="ECO:0000259" key="6">
    <source>
        <dbReference type="Pfam" id="PF08547"/>
    </source>
</evidence>
<dbReference type="GO" id="GO:0005739">
    <property type="term" value="C:mitochondrion"/>
    <property type="evidence" value="ECO:0007669"/>
    <property type="project" value="UniProtKB-SubCell"/>
</dbReference>
<dbReference type="EMBL" id="JBICCN010000254">
    <property type="protein sequence ID" value="KAL3082851.1"/>
    <property type="molecule type" value="Genomic_DNA"/>
</dbReference>
<proteinExistence type="inferred from homology"/>
<keyword evidence="4" id="KW-0143">Chaperone</keyword>
<dbReference type="Proteomes" id="UP001620645">
    <property type="component" value="Unassembled WGS sequence"/>
</dbReference>
<comment type="subcellular location">
    <subcellularLocation>
        <location evidence="1">Mitochondrion</location>
    </subcellularLocation>
</comment>
<evidence type="ECO:0000313" key="7">
    <source>
        <dbReference type="EMBL" id="KAL3082851.1"/>
    </source>
</evidence>
<dbReference type="SUPFAM" id="SSF49785">
    <property type="entry name" value="Galactose-binding domain-like"/>
    <property type="match status" value="1"/>
</dbReference>
<comment type="caution">
    <text evidence="7">The sequence shown here is derived from an EMBL/GenBank/DDBJ whole genome shotgun (WGS) entry which is preliminary data.</text>
</comment>
<feature type="domain" description="NADH:ubiquinone oxidoreductase intermediate-associated protein 30" evidence="6">
    <location>
        <begin position="264"/>
        <end position="437"/>
    </location>
</feature>
<dbReference type="AlphaFoldDB" id="A0ABD2IU52"/>
<evidence type="ECO:0000256" key="3">
    <source>
        <dbReference type="ARBA" id="ARBA00023128"/>
    </source>
</evidence>
<evidence type="ECO:0000256" key="2">
    <source>
        <dbReference type="ARBA" id="ARBA00007884"/>
    </source>
</evidence>
<keyword evidence="3" id="KW-0496">Mitochondrion</keyword>
<dbReference type="Pfam" id="PF08547">
    <property type="entry name" value="CIA30"/>
    <property type="match status" value="1"/>
</dbReference>
<sequence length="466" mass="53769">MIPEGSIEAKAANFSLLLALKESSSRRRIQRIRNWWPTQRMDYHRMHQRTDGPLGDAEVKTGGGQQRSDDDADSFPPLAQLIPLKVPLDDVFILERKHPSPLPLFGYGSGAMNGSPSSSKILHLFLSTSFVKCQQTQAEEAKSEEEFEEKETNKRQRKGSILKEKPNYLKPVESAWHRFLRSLGMSSIRQRPRSSAGFADKRSGFDNWDLDVPMEILLKEAPKWYRKQPKLLASEMWQRIKDRVLIYDRMGRGTVHGETSIKYEFKTDEDFGKWLTGSDSEWSEGFSKCKLYRSDRGSAIFEGTLSTRLVKDGKTQRAGWCSMRSLNDKKAFDRKNFFSDWSHYTHLLIKCRGDGRTYKVMLHIPQFMDITWGNSYTYLLHTHGGPHWQFEMIPFSRFVFTVEGRAIDVQYPLDPRAASSIGITLMDRIEGPFRLEIDFIGATHDISHLEKHAYEKYNIPLGNPML</sequence>
<protein>
    <recommendedName>
        <fullName evidence="6">NADH:ubiquinone oxidoreductase intermediate-associated protein 30 domain-containing protein</fullName>
    </recommendedName>
</protein>